<evidence type="ECO:0000313" key="2">
    <source>
        <dbReference type="Proteomes" id="UP001497516"/>
    </source>
</evidence>
<sequence>MTFPRGPSPSFFPFYINFPFISFSSNDLPPARRSSHRSFSSLRRWRRELQLSLRWREAWRKIGIQGSDKEGLKGKVPFLFTALSFSLLAFSSAAAAALSSEIAARDGFHYDSDPGLAPVPVLLLFLTRRRAPRGELEEETTAATAPRAAVVDPVTNALVSSD</sequence>
<proteinExistence type="predicted"/>
<keyword evidence="2" id="KW-1185">Reference proteome</keyword>
<dbReference type="AlphaFoldDB" id="A0AAV2CCR9"/>
<dbReference type="EMBL" id="OZ034813">
    <property type="protein sequence ID" value="CAL1354079.1"/>
    <property type="molecule type" value="Genomic_DNA"/>
</dbReference>
<reference evidence="1 2" key="1">
    <citation type="submission" date="2024-04" db="EMBL/GenBank/DDBJ databases">
        <authorList>
            <person name="Fracassetti M."/>
        </authorList>
    </citation>
    <scope>NUCLEOTIDE SEQUENCE [LARGE SCALE GENOMIC DNA]</scope>
</reference>
<name>A0AAV2CCR9_9ROSI</name>
<protein>
    <submittedName>
        <fullName evidence="1">Uncharacterized protein</fullName>
    </submittedName>
</protein>
<gene>
    <name evidence="1" type="ORF">LTRI10_LOCUS1932</name>
</gene>
<evidence type="ECO:0000313" key="1">
    <source>
        <dbReference type="EMBL" id="CAL1354079.1"/>
    </source>
</evidence>
<dbReference type="Proteomes" id="UP001497516">
    <property type="component" value="Chromosome 1"/>
</dbReference>
<organism evidence="1 2">
    <name type="scientific">Linum trigynum</name>
    <dbReference type="NCBI Taxonomy" id="586398"/>
    <lineage>
        <taxon>Eukaryota</taxon>
        <taxon>Viridiplantae</taxon>
        <taxon>Streptophyta</taxon>
        <taxon>Embryophyta</taxon>
        <taxon>Tracheophyta</taxon>
        <taxon>Spermatophyta</taxon>
        <taxon>Magnoliopsida</taxon>
        <taxon>eudicotyledons</taxon>
        <taxon>Gunneridae</taxon>
        <taxon>Pentapetalae</taxon>
        <taxon>rosids</taxon>
        <taxon>fabids</taxon>
        <taxon>Malpighiales</taxon>
        <taxon>Linaceae</taxon>
        <taxon>Linum</taxon>
    </lineage>
</organism>
<accession>A0AAV2CCR9</accession>